<dbReference type="OMA" id="TARVWGM"/>
<dbReference type="AlphaFoldDB" id="I1QNU9"/>
<evidence type="ECO:0000256" key="1">
    <source>
        <dbReference type="SAM" id="MobiDB-lite"/>
    </source>
</evidence>
<reference evidence="2" key="1">
    <citation type="submission" date="2015-06" db="UniProtKB">
        <authorList>
            <consortium name="EnsemblPlants"/>
        </authorList>
    </citation>
    <scope>IDENTIFICATION</scope>
</reference>
<proteinExistence type="predicted"/>
<feature type="compositionally biased region" description="Basic and acidic residues" evidence="1">
    <location>
        <begin position="45"/>
        <end position="64"/>
    </location>
</feature>
<dbReference type="HOGENOM" id="CLU_1761639_0_0_1"/>
<reference evidence="2 3" key="2">
    <citation type="submission" date="2018-04" db="EMBL/GenBank/DDBJ databases">
        <title>OglaRS2 (Oryza glaberrima Reference Sequence Version 2).</title>
        <authorList>
            <person name="Zhang J."/>
            <person name="Kudrna D."/>
            <person name="Lee S."/>
            <person name="Talag J."/>
            <person name="Rajasekar S."/>
            <person name="Wing R.A."/>
        </authorList>
    </citation>
    <scope>NUCLEOTIDE SEQUENCE [LARGE SCALE GENOMIC DNA]</scope>
    <source>
        <strain evidence="2 3">cv. IRGC 96717</strain>
    </source>
</reference>
<feature type="region of interest" description="Disordered" evidence="1">
    <location>
        <begin position="1"/>
        <end position="26"/>
    </location>
</feature>
<dbReference type="Proteomes" id="UP000007306">
    <property type="component" value="Chromosome 9"/>
</dbReference>
<protein>
    <submittedName>
        <fullName evidence="2">Uncharacterized protein</fullName>
    </submittedName>
</protein>
<name>I1QNU9_ORYGL</name>
<evidence type="ECO:0000313" key="2">
    <source>
        <dbReference type="EnsemblPlants" id="ORGLA09G0072800.1"/>
    </source>
</evidence>
<dbReference type="Gramene" id="ORGLA09G0072800.1">
    <property type="protein sequence ID" value="ORGLA09G0072800.1"/>
    <property type="gene ID" value="ORGLA09G0072800"/>
</dbReference>
<feature type="region of interest" description="Disordered" evidence="1">
    <location>
        <begin position="40"/>
        <end position="66"/>
    </location>
</feature>
<accession>I1QNU9</accession>
<keyword evidence="3" id="KW-1185">Reference proteome</keyword>
<dbReference type="EnsemblPlants" id="ORGLA09G0072800.1">
    <property type="protein sequence ID" value="ORGLA09G0072800.1"/>
    <property type="gene ID" value="ORGLA09G0072800"/>
</dbReference>
<evidence type="ECO:0000313" key="3">
    <source>
        <dbReference type="Proteomes" id="UP000007306"/>
    </source>
</evidence>
<organism evidence="2 3">
    <name type="scientific">Oryza glaberrima</name>
    <name type="common">African rice</name>
    <dbReference type="NCBI Taxonomy" id="4538"/>
    <lineage>
        <taxon>Eukaryota</taxon>
        <taxon>Viridiplantae</taxon>
        <taxon>Streptophyta</taxon>
        <taxon>Embryophyta</taxon>
        <taxon>Tracheophyta</taxon>
        <taxon>Spermatophyta</taxon>
        <taxon>Magnoliopsida</taxon>
        <taxon>Liliopsida</taxon>
        <taxon>Poales</taxon>
        <taxon>Poaceae</taxon>
        <taxon>BOP clade</taxon>
        <taxon>Oryzoideae</taxon>
        <taxon>Oryzeae</taxon>
        <taxon>Oryzinae</taxon>
        <taxon>Oryza</taxon>
    </lineage>
</organism>
<sequence>MARTPSRSEGGAEDSGTGGRGRGGEVRALLLEPVAVAVVFDDGDDGGRGSKGSRAERTRERRPAGEQQAIVVALIPRLSHRPRSLHEFLSQMRHGEAEGARPLTARVWGMLGDRDEEGGRDEGVILRLLVSSPILRYGSFVGLDPLLV</sequence>